<dbReference type="RefSeq" id="WP_336588984.1">
    <property type="nucleotide sequence ID" value="NZ_JBBAXC010000029.1"/>
</dbReference>
<name>A0ABU8HKD9_9BACI</name>
<dbReference type="Gene3D" id="3.30.10.20">
    <property type="match status" value="1"/>
</dbReference>
<organism evidence="2 3">
    <name type="scientific">Bacillus spongiae</name>
    <dbReference type="NCBI Taxonomy" id="2683610"/>
    <lineage>
        <taxon>Bacteria</taxon>
        <taxon>Bacillati</taxon>
        <taxon>Bacillota</taxon>
        <taxon>Bacilli</taxon>
        <taxon>Bacillales</taxon>
        <taxon>Bacillaceae</taxon>
        <taxon>Bacillus</taxon>
    </lineage>
</organism>
<dbReference type="Pfam" id="PF03793">
    <property type="entry name" value="PASTA"/>
    <property type="match status" value="1"/>
</dbReference>
<accession>A0ABU8HKD9</accession>
<comment type="caution">
    <text evidence="2">The sequence shown here is derived from an EMBL/GenBank/DDBJ whole genome shotgun (WGS) entry which is preliminary data.</text>
</comment>
<sequence length="249" mass="28303">MIKKLRIPKVFLVLLVAVVLLSTIAVIGIGKIKKENYFDQMENQTAHDFPYIKDTMEAIELDNDLTLFLITDEAGNVNYYLANDHIINYSTESYGDIANINQAEEGINWGGQWNKENENIYFSKGLIANKEIEKVSVNDQTKNIQYHPYRGNTIFYSTEPIEEPVTIKGFSKDNEVVADTYYVTLDDLEIFTRDEISTYAQNKRITINYLEEEFSDTVSKNRVIRHNPAAGAPIEVGGTVDVVLSKGQK</sequence>
<proteinExistence type="predicted"/>
<evidence type="ECO:0000313" key="2">
    <source>
        <dbReference type="EMBL" id="MEI5909544.1"/>
    </source>
</evidence>
<protein>
    <submittedName>
        <fullName evidence="2">PASTA domain-containing protein</fullName>
    </submittedName>
</protein>
<feature type="domain" description="PASTA" evidence="1">
    <location>
        <begin position="193"/>
        <end position="246"/>
    </location>
</feature>
<dbReference type="EMBL" id="JBBAXC010000029">
    <property type="protein sequence ID" value="MEI5909544.1"/>
    <property type="molecule type" value="Genomic_DNA"/>
</dbReference>
<dbReference type="CDD" id="cd06577">
    <property type="entry name" value="PASTA_pknB"/>
    <property type="match status" value="1"/>
</dbReference>
<evidence type="ECO:0000259" key="1">
    <source>
        <dbReference type="Pfam" id="PF03793"/>
    </source>
</evidence>
<keyword evidence="3" id="KW-1185">Reference proteome</keyword>
<dbReference type="InterPro" id="IPR005543">
    <property type="entry name" value="PASTA_dom"/>
</dbReference>
<evidence type="ECO:0000313" key="3">
    <source>
        <dbReference type="Proteomes" id="UP001312865"/>
    </source>
</evidence>
<dbReference type="Proteomes" id="UP001312865">
    <property type="component" value="Unassembled WGS sequence"/>
</dbReference>
<gene>
    <name evidence="2" type="ORF">WAK64_21195</name>
</gene>
<reference evidence="2 3" key="1">
    <citation type="journal article" date="2018" name="J. Microbiol.">
        <title>Bacillus spongiae sp. nov., isolated from sponge of Jeju Island.</title>
        <authorList>
            <person name="Lee G.E."/>
            <person name="Im W.T."/>
            <person name="Park J.S."/>
        </authorList>
    </citation>
    <scope>NUCLEOTIDE SEQUENCE [LARGE SCALE GENOMIC DNA]</scope>
    <source>
        <strain evidence="2 3">135PIL107-10</strain>
    </source>
</reference>